<dbReference type="AlphaFoldDB" id="B6IJ37"/>
<dbReference type="CTD" id="68919188"/>
<name>B6IJ37_CAEBR</name>
<dbReference type="RefSeq" id="XP_045099578.1">
    <property type="nucleotide sequence ID" value="XM_045239738.1"/>
</dbReference>
<organism evidence="1 2">
    <name type="scientific">Caenorhabditis briggsae</name>
    <dbReference type="NCBI Taxonomy" id="6238"/>
    <lineage>
        <taxon>Eukaryota</taxon>
        <taxon>Metazoa</taxon>
        <taxon>Ecdysozoa</taxon>
        <taxon>Nematoda</taxon>
        <taxon>Chromadorea</taxon>
        <taxon>Rhabditida</taxon>
        <taxon>Rhabditina</taxon>
        <taxon>Rhabditomorpha</taxon>
        <taxon>Rhabditoidea</taxon>
        <taxon>Rhabditidae</taxon>
        <taxon>Peloderinae</taxon>
        <taxon>Caenorhabditis</taxon>
    </lineage>
</organism>
<dbReference type="HOGENOM" id="CLU_2361607_0_0_1"/>
<gene>
    <name evidence="1" type="ORF">CBG27739</name>
    <name evidence="1" type="ORF">CBG_27739</name>
</gene>
<proteinExistence type="predicted"/>
<keyword evidence="2" id="KW-1185">Reference proteome</keyword>
<sequence length="96" mass="11167">MSVVHSATHIVRMMAIPLSKTGQKMVMTMNRLMLAKQIEGSIIKKTTRVQLPPRMKFVIQVTKLFLSKTRTILKMKIRIIIKSFIISKEIIRQQKM</sequence>
<dbReference type="Proteomes" id="UP000008549">
    <property type="component" value="Unassembled WGS sequence"/>
</dbReference>
<dbReference type="InParanoid" id="B6IJ37"/>
<reference evidence="1 2" key="2">
    <citation type="journal article" date="2011" name="PLoS Genet.">
        <title>Caenorhabditis briggsae recombinant inbred line genotypes reveal inter-strain incompatibility and the evolution of recombination.</title>
        <authorList>
            <person name="Ross J.A."/>
            <person name="Koboldt D.C."/>
            <person name="Staisch J.E."/>
            <person name="Chamberlin H.M."/>
            <person name="Gupta B.P."/>
            <person name="Miller R.D."/>
            <person name="Baird S.E."/>
            <person name="Haag E.S."/>
        </authorList>
    </citation>
    <scope>NUCLEOTIDE SEQUENCE [LARGE SCALE GENOMIC DNA]</scope>
    <source>
        <strain evidence="1 2">AF16</strain>
    </source>
</reference>
<dbReference type="EMBL" id="HE600983">
    <property type="protein sequence ID" value="CAS00017.1"/>
    <property type="molecule type" value="Genomic_DNA"/>
</dbReference>
<protein>
    <submittedName>
        <fullName evidence="1">Protein CBG27739</fullName>
    </submittedName>
</protein>
<accession>B6IJ37</accession>
<dbReference type="KEGG" id="cbr:CBG_27739"/>
<evidence type="ECO:0000313" key="1">
    <source>
        <dbReference type="EMBL" id="CAS00017.1"/>
    </source>
</evidence>
<evidence type="ECO:0000313" key="2">
    <source>
        <dbReference type="Proteomes" id="UP000008549"/>
    </source>
</evidence>
<reference evidence="1 2" key="1">
    <citation type="journal article" date="2003" name="PLoS Biol.">
        <title>The genome sequence of Caenorhabditis briggsae: a platform for comparative genomics.</title>
        <authorList>
            <person name="Stein L.D."/>
            <person name="Bao Z."/>
            <person name="Blasiar D."/>
            <person name="Blumenthal T."/>
            <person name="Brent M.R."/>
            <person name="Chen N."/>
            <person name="Chinwalla A."/>
            <person name="Clarke L."/>
            <person name="Clee C."/>
            <person name="Coghlan A."/>
            <person name="Coulson A."/>
            <person name="D'Eustachio P."/>
            <person name="Fitch D.H."/>
            <person name="Fulton L.A."/>
            <person name="Fulton R.E."/>
            <person name="Griffiths-Jones S."/>
            <person name="Harris T.W."/>
            <person name="Hillier L.W."/>
            <person name="Kamath R."/>
            <person name="Kuwabara P.E."/>
            <person name="Mardis E.R."/>
            <person name="Marra M.A."/>
            <person name="Miner T.L."/>
            <person name="Minx P."/>
            <person name="Mullikin J.C."/>
            <person name="Plumb R.W."/>
            <person name="Rogers J."/>
            <person name="Schein J.E."/>
            <person name="Sohrmann M."/>
            <person name="Spieth J."/>
            <person name="Stajich J.E."/>
            <person name="Wei C."/>
            <person name="Willey D."/>
            <person name="Wilson R.K."/>
            <person name="Durbin R."/>
            <person name="Waterston R.H."/>
        </authorList>
    </citation>
    <scope>NUCLEOTIDE SEQUENCE [LARGE SCALE GENOMIC DNA]</scope>
    <source>
        <strain evidence="1 2">AF16</strain>
    </source>
</reference>
<dbReference type="GeneID" id="68919188"/>